<gene>
    <name evidence="1" type="ORF">DARMORV10_C03P22540.1</name>
</gene>
<accession>A0A816I4C6</accession>
<evidence type="ECO:0000313" key="1">
    <source>
        <dbReference type="EMBL" id="CAF1699994.1"/>
    </source>
</evidence>
<reference evidence="1" key="1">
    <citation type="submission" date="2021-01" db="EMBL/GenBank/DDBJ databases">
        <authorList>
            <consortium name="Genoscope - CEA"/>
            <person name="William W."/>
        </authorList>
    </citation>
    <scope>NUCLEOTIDE SEQUENCE</scope>
</reference>
<dbReference type="AlphaFoldDB" id="A0A816I4C6"/>
<dbReference type="EMBL" id="HG994367">
    <property type="protein sequence ID" value="CAF1699994.1"/>
    <property type="molecule type" value="Genomic_DNA"/>
</dbReference>
<organism evidence="1">
    <name type="scientific">Brassica napus</name>
    <name type="common">Rape</name>
    <dbReference type="NCBI Taxonomy" id="3708"/>
    <lineage>
        <taxon>Eukaryota</taxon>
        <taxon>Viridiplantae</taxon>
        <taxon>Streptophyta</taxon>
        <taxon>Embryophyta</taxon>
        <taxon>Tracheophyta</taxon>
        <taxon>Spermatophyta</taxon>
        <taxon>Magnoliopsida</taxon>
        <taxon>eudicotyledons</taxon>
        <taxon>Gunneridae</taxon>
        <taxon>Pentapetalae</taxon>
        <taxon>rosids</taxon>
        <taxon>malvids</taxon>
        <taxon>Brassicales</taxon>
        <taxon>Brassicaceae</taxon>
        <taxon>Brassiceae</taxon>
        <taxon>Brassica</taxon>
    </lineage>
</organism>
<dbReference type="Proteomes" id="UP001295469">
    <property type="component" value="Chromosome C03"/>
</dbReference>
<protein>
    <submittedName>
        <fullName evidence="1">(rape) hypothetical protein</fullName>
    </submittedName>
</protein>
<proteinExistence type="predicted"/>
<name>A0A816I4C6_BRANA</name>
<sequence>MGVVIESFVWEPTSSVFVFFLLSTFRFRVIFKRTAPDTQGSFMVERALQTAEACVESN</sequence>